<name>A0A0A9BUA9_ARUDO</name>
<evidence type="ECO:0000313" key="2">
    <source>
        <dbReference type="EMBL" id="JAD67589.1"/>
    </source>
</evidence>
<sequence>MDPSLSPPSASATSASTAAVFWQ</sequence>
<organism evidence="2">
    <name type="scientific">Arundo donax</name>
    <name type="common">Giant reed</name>
    <name type="synonym">Donax arundinaceus</name>
    <dbReference type="NCBI Taxonomy" id="35708"/>
    <lineage>
        <taxon>Eukaryota</taxon>
        <taxon>Viridiplantae</taxon>
        <taxon>Streptophyta</taxon>
        <taxon>Embryophyta</taxon>
        <taxon>Tracheophyta</taxon>
        <taxon>Spermatophyta</taxon>
        <taxon>Magnoliopsida</taxon>
        <taxon>Liliopsida</taxon>
        <taxon>Poales</taxon>
        <taxon>Poaceae</taxon>
        <taxon>PACMAD clade</taxon>
        <taxon>Arundinoideae</taxon>
        <taxon>Arundineae</taxon>
        <taxon>Arundo</taxon>
    </lineage>
</organism>
<feature type="region of interest" description="Disordered" evidence="1">
    <location>
        <begin position="1"/>
        <end position="23"/>
    </location>
</feature>
<accession>A0A0A9BUA9</accession>
<feature type="compositionally biased region" description="Low complexity" evidence="1">
    <location>
        <begin position="7"/>
        <end position="23"/>
    </location>
</feature>
<evidence type="ECO:0000256" key="1">
    <source>
        <dbReference type="SAM" id="MobiDB-lite"/>
    </source>
</evidence>
<reference evidence="2" key="2">
    <citation type="journal article" date="2015" name="Data Brief">
        <title>Shoot transcriptome of the giant reed, Arundo donax.</title>
        <authorList>
            <person name="Barrero R.A."/>
            <person name="Guerrero F.D."/>
            <person name="Moolhuijzen P."/>
            <person name="Goolsby J.A."/>
            <person name="Tidwell J."/>
            <person name="Bellgard S.E."/>
            <person name="Bellgard M.I."/>
        </authorList>
    </citation>
    <scope>NUCLEOTIDE SEQUENCE</scope>
    <source>
        <tissue evidence="2">Shoot tissue taken approximately 20 cm above the soil surface</tissue>
    </source>
</reference>
<dbReference type="EMBL" id="GBRH01230306">
    <property type="protein sequence ID" value="JAD67589.1"/>
    <property type="molecule type" value="Transcribed_RNA"/>
</dbReference>
<protein>
    <submittedName>
        <fullName evidence="2">Uncharacterized protein</fullName>
    </submittedName>
</protein>
<proteinExistence type="predicted"/>
<reference evidence="2" key="1">
    <citation type="submission" date="2014-09" db="EMBL/GenBank/DDBJ databases">
        <authorList>
            <person name="Magalhaes I.L.F."/>
            <person name="Oliveira U."/>
            <person name="Santos F.R."/>
            <person name="Vidigal T.H.D.A."/>
            <person name="Brescovit A.D."/>
            <person name="Santos A.J."/>
        </authorList>
    </citation>
    <scope>NUCLEOTIDE SEQUENCE</scope>
    <source>
        <tissue evidence="2">Shoot tissue taken approximately 20 cm above the soil surface</tissue>
    </source>
</reference>
<dbReference type="AlphaFoldDB" id="A0A0A9BUA9"/>